<comment type="catalytic activity">
    <reaction evidence="9 10">
        <text>L-aspartate + 2-oxoglutarate = oxaloacetate + L-glutamate</text>
        <dbReference type="Rhea" id="RHEA:21824"/>
        <dbReference type="ChEBI" id="CHEBI:16452"/>
        <dbReference type="ChEBI" id="CHEBI:16810"/>
        <dbReference type="ChEBI" id="CHEBI:29985"/>
        <dbReference type="ChEBI" id="CHEBI:29991"/>
        <dbReference type="EC" id="2.6.1.1"/>
    </reaction>
</comment>
<evidence type="ECO:0000259" key="11">
    <source>
        <dbReference type="Pfam" id="PF00155"/>
    </source>
</evidence>
<dbReference type="EC" id="2.6.1.1" evidence="10"/>
<comment type="subunit">
    <text evidence="4 10">Homodimer.</text>
</comment>
<evidence type="ECO:0000256" key="2">
    <source>
        <dbReference type="ARBA" id="ARBA00004305"/>
    </source>
</evidence>
<dbReference type="GO" id="GO:0004069">
    <property type="term" value="F:L-aspartate:2-oxoglutarate aminotransferase activity"/>
    <property type="evidence" value="ECO:0007669"/>
    <property type="project" value="UniProtKB-EC"/>
</dbReference>
<evidence type="ECO:0000313" key="12">
    <source>
        <dbReference type="EMBL" id="JAP66843.1"/>
    </source>
</evidence>
<evidence type="ECO:0000256" key="1">
    <source>
        <dbReference type="ARBA" id="ARBA00001933"/>
    </source>
</evidence>
<keyword evidence="8" id="KW-0496">Mitochondrion</keyword>
<dbReference type="GO" id="GO:0005759">
    <property type="term" value="C:mitochondrial matrix"/>
    <property type="evidence" value="ECO:0007669"/>
    <property type="project" value="UniProtKB-SubCell"/>
</dbReference>
<dbReference type="EMBL" id="GEFH01001738">
    <property type="protein sequence ID" value="JAP66843.1"/>
    <property type="molecule type" value="mRNA"/>
</dbReference>
<name>A0A131XI81_9ACAR</name>
<dbReference type="FunFam" id="3.90.1150.10:FF:000001">
    <property type="entry name" value="Aspartate aminotransferase"/>
    <property type="match status" value="1"/>
</dbReference>
<dbReference type="InterPro" id="IPR004839">
    <property type="entry name" value="Aminotransferase_I/II_large"/>
</dbReference>
<feature type="domain" description="Aminotransferase class I/classII large" evidence="11">
    <location>
        <begin position="54"/>
        <end position="420"/>
    </location>
</feature>
<comment type="subcellular location">
    <subcellularLocation>
        <location evidence="2">Mitochondrion matrix</location>
    </subcellularLocation>
</comment>
<organism evidence="12">
    <name type="scientific">Hyalomma excavatum</name>
    <dbReference type="NCBI Taxonomy" id="257692"/>
    <lineage>
        <taxon>Eukaryota</taxon>
        <taxon>Metazoa</taxon>
        <taxon>Ecdysozoa</taxon>
        <taxon>Arthropoda</taxon>
        <taxon>Chelicerata</taxon>
        <taxon>Arachnida</taxon>
        <taxon>Acari</taxon>
        <taxon>Parasitiformes</taxon>
        <taxon>Ixodida</taxon>
        <taxon>Ixodoidea</taxon>
        <taxon>Ixodidae</taxon>
        <taxon>Hyalomminae</taxon>
        <taxon>Hyalomma</taxon>
    </lineage>
</organism>
<dbReference type="GO" id="GO:0030170">
    <property type="term" value="F:pyridoxal phosphate binding"/>
    <property type="evidence" value="ECO:0007669"/>
    <property type="project" value="InterPro"/>
</dbReference>
<dbReference type="PANTHER" id="PTHR11879:SF22">
    <property type="entry name" value="ASPARTATE AMINOTRANSFERASE, MITOCHONDRIAL"/>
    <property type="match status" value="1"/>
</dbReference>
<dbReference type="InterPro" id="IPR004838">
    <property type="entry name" value="NHTrfase_class1_PyrdxlP-BS"/>
</dbReference>
<dbReference type="AlphaFoldDB" id="A0A131XI81"/>
<evidence type="ECO:0000256" key="9">
    <source>
        <dbReference type="ARBA" id="ARBA00049185"/>
    </source>
</evidence>
<evidence type="ECO:0000256" key="10">
    <source>
        <dbReference type="RuleBase" id="RU000480"/>
    </source>
</evidence>
<evidence type="ECO:0000256" key="4">
    <source>
        <dbReference type="ARBA" id="ARBA00011738"/>
    </source>
</evidence>
<comment type="cofactor">
    <cofactor evidence="1">
        <name>pyridoxal 5'-phosphate</name>
        <dbReference type="ChEBI" id="CHEBI:597326"/>
    </cofactor>
</comment>
<dbReference type="NCBIfam" id="NF006719">
    <property type="entry name" value="PRK09257.1"/>
    <property type="match status" value="1"/>
</dbReference>
<dbReference type="InterPro" id="IPR015421">
    <property type="entry name" value="PyrdxlP-dep_Trfase_major"/>
</dbReference>
<dbReference type="GO" id="GO:0006533">
    <property type="term" value="P:L-aspartate catabolic process"/>
    <property type="evidence" value="ECO:0007669"/>
    <property type="project" value="TreeGrafter"/>
</dbReference>
<evidence type="ECO:0000256" key="5">
    <source>
        <dbReference type="ARBA" id="ARBA00022576"/>
    </source>
</evidence>
<protein>
    <recommendedName>
        <fullName evidence="10">Aspartate aminotransferase</fullName>
        <ecNumber evidence="10">2.6.1.1</ecNumber>
    </recommendedName>
</protein>
<evidence type="ECO:0000256" key="8">
    <source>
        <dbReference type="ARBA" id="ARBA00023128"/>
    </source>
</evidence>
<reference evidence="12" key="1">
    <citation type="journal article" date="2017" name="Ticks Tick Borne Dis.">
        <title>An insight into the sialome of Hyalomma excavatum.</title>
        <authorList>
            <person name="Ribeiro J.M."/>
            <person name="Slovak M."/>
            <person name="Francischetti I.M."/>
        </authorList>
    </citation>
    <scope>NUCLEOTIDE SEQUENCE</scope>
    <source>
        <strain evidence="12">Samish</strain>
        <tissue evidence="12">Salivary glands</tissue>
    </source>
</reference>
<comment type="similarity">
    <text evidence="3">Belongs to the class-I pyridoxal-phosphate-dependent aminotransferase family.</text>
</comment>
<sequence>MANALKNTLFGSLPKSAYGATCARACSWWSHVEMGPPDPILGVTEAFKKDTNPKKMNLGVGAYRDDAGKPYVLPSVRKAEEIIMSKKLDKEYLPIGGMSEFCNAAAQLAFGEDSEVVKSKRNTTVQGISGTGSLTIGAFFLGQFFKGNREIYMPTPTWGNHIPLFKRAGLTVKQYRYYDPKTCGFDFSGALQDIAKIPEESVILLHACAHNPTGVDPKFEQWKEISKVIKSRRLFPFLDMAYQGFATGDIDRDAAAVRLFAEDGHGFAVSQSFAKNMGLYGERVGAFTMVCGSKEEADRVMSQIKIIVRPTYSNPPIHGARLAHLILTDPELRQQWLKDVKGMADRIITMRTRLRDGLKREGSTKNWQHITDQIGMFCFTGMTQEQVARLIKEFSVYLTKDGRISVAGISSNNVDYLAHAMHQVTK</sequence>
<keyword evidence="7" id="KW-0663">Pyridoxal phosphate</keyword>
<dbReference type="SUPFAM" id="SSF53383">
    <property type="entry name" value="PLP-dependent transferases"/>
    <property type="match status" value="1"/>
</dbReference>
<evidence type="ECO:0000256" key="6">
    <source>
        <dbReference type="ARBA" id="ARBA00022679"/>
    </source>
</evidence>
<dbReference type="Gene3D" id="3.40.640.10">
    <property type="entry name" value="Type I PLP-dependent aspartate aminotransferase-like (Major domain)"/>
    <property type="match status" value="1"/>
</dbReference>
<evidence type="ECO:0000256" key="7">
    <source>
        <dbReference type="ARBA" id="ARBA00022898"/>
    </source>
</evidence>
<accession>A0A131XI81</accession>
<comment type="miscellaneous">
    <text evidence="10">In eukaryotes there are cytoplasmic, mitochondrial and chloroplastic isozymes.</text>
</comment>
<evidence type="ECO:0000256" key="3">
    <source>
        <dbReference type="ARBA" id="ARBA00007441"/>
    </source>
</evidence>
<keyword evidence="6 10" id="KW-0808">Transferase</keyword>
<dbReference type="PROSITE" id="PS00105">
    <property type="entry name" value="AA_TRANSFER_CLASS_1"/>
    <property type="match status" value="1"/>
</dbReference>
<dbReference type="CDD" id="cd00609">
    <property type="entry name" value="AAT_like"/>
    <property type="match status" value="1"/>
</dbReference>
<dbReference type="Pfam" id="PF00155">
    <property type="entry name" value="Aminotran_1_2"/>
    <property type="match status" value="1"/>
</dbReference>
<dbReference type="Gene3D" id="3.90.1150.10">
    <property type="entry name" value="Aspartate Aminotransferase, domain 1"/>
    <property type="match status" value="1"/>
</dbReference>
<dbReference type="FunFam" id="3.40.640.10:FF:000026">
    <property type="entry name" value="Aspartate aminotransferase"/>
    <property type="match status" value="1"/>
</dbReference>
<dbReference type="PRINTS" id="PR00799">
    <property type="entry name" value="TRANSAMINASE"/>
</dbReference>
<dbReference type="PANTHER" id="PTHR11879">
    <property type="entry name" value="ASPARTATE AMINOTRANSFERASE"/>
    <property type="match status" value="1"/>
</dbReference>
<dbReference type="InterPro" id="IPR000796">
    <property type="entry name" value="Asp_trans"/>
</dbReference>
<dbReference type="FunFam" id="3.90.1150.10:FF:000160">
    <property type="entry name" value="Similar to aspartate aminotransferase"/>
    <property type="match status" value="1"/>
</dbReference>
<proteinExistence type="evidence at transcript level"/>
<dbReference type="InterPro" id="IPR015424">
    <property type="entry name" value="PyrdxlP-dep_Trfase"/>
</dbReference>
<dbReference type="InterPro" id="IPR015422">
    <property type="entry name" value="PyrdxlP-dep_Trfase_small"/>
</dbReference>
<keyword evidence="5 10" id="KW-0032">Aminotransferase</keyword>